<organism evidence="1 2">
    <name type="scientific">Nocardia vinacea</name>
    <dbReference type="NCBI Taxonomy" id="96468"/>
    <lineage>
        <taxon>Bacteria</taxon>
        <taxon>Bacillati</taxon>
        <taxon>Actinomycetota</taxon>
        <taxon>Actinomycetes</taxon>
        <taxon>Mycobacteriales</taxon>
        <taxon>Nocardiaceae</taxon>
        <taxon>Nocardia</taxon>
    </lineage>
</organism>
<gene>
    <name evidence="1" type="ORF">OG563_04425</name>
</gene>
<dbReference type="Proteomes" id="UP001432062">
    <property type="component" value="Chromosome"/>
</dbReference>
<keyword evidence="2" id="KW-1185">Reference proteome</keyword>
<sequence>MHFHGHPTLQYRAARKAAECFAAAVRGLGVDVDIDTKLDDGLLPLPCARLWTS</sequence>
<evidence type="ECO:0000313" key="1">
    <source>
        <dbReference type="EMBL" id="WUV47495.1"/>
    </source>
</evidence>
<name>A0ABZ1Z062_9NOCA</name>
<accession>A0ABZ1Z062</accession>
<reference evidence="1" key="1">
    <citation type="submission" date="2022-10" db="EMBL/GenBank/DDBJ databases">
        <title>The complete genomes of actinobacterial strains from the NBC collection.</title>
        <authorList>
            <person name="Joergensen T.S."/>
            <person name="Alvarez Arevalo M."/>
            <person name="Sterndorff E.B."/>
            <person name="Faurdal D."/>
            <person name="Vuksanovic O."/>
            <person name="Mourched A.-S."/>
            <person name="Charusanti P."/>
            <person name="Shaw S."/>
            <person name="Blin K."/>
            <person name="Weber T."/>
        </authorList>
    </citation>
    <scope>NUCLEOTIDE SEQUENCE</scope>
    <source>
        <strain evidence="1">NBC_01482</strain>
    </source>
</reference>
<protein>
    <submittedName>
        <fullName evidence="1">Uncharacterized protein</fullName>
    </submittedName>
</protein>
<evidence type="ECO:0000313" key="2">
    <source>
        <dbReference type="Proteomes" id="UP001432062"/>
    </source>
</evidence>
<dbReference type="EMBL" id="CP109441">
    <property type="protein sequence ID" value="WUV47495.1"/>
    <property type="molecule type" value="Genomic_DNA"/>
</dbReference>
<dbReference type="RefSeq" id="WP_329411548.1">
    <property type="nucleotide sequence ID" value="NZ_CP109441.1"/>
</dbReference>
<proteinExistence type="predicted"/>